<name>A0A9K3CU85_9EUKA</name>
<protein>
    <recommendedName>
        <fullName evidence="4">Alkaline phosphatase</fullName>
    </recommendedName>
</protein>
<dbReference type="SUPFAM" id="SSF53649">
    <property type="entry name" value="Alkaline phosphatase-like"/>
    <property type="match status" value="1"/>
</dbReference>
<dbReference type="InterPro" id="IPR017850">
    <property type="entry name" value="Alkaline_phosphatase_core_sf"/>
</dbReference>
<accession>A0A9K3CU85</accession>
<comment type="caution">
    <text evidence="2">The sequence shown here is derived from an EMBL/GenBank/DDBJ whole genome shotgun (WGS) entry which is preliminary data.</text>
</comment>
<evidence type="ECO:0000313" key="2">
    <source>
        <dbReference type="EMBL" id="GIQ82597.1"/>
    </source>
</evidence>
<evidence type="ECO:0000313" key="3">
    <source>
        <dbReference type="Proteomes" id="UP000265618"/>
    </source>
</evidence>
<dbReference type="Proteomes" id="UP000265618">
    <property type="component" value="Unassembled WGS sequence"/>
</dbReference>
<dbReference type="Gene3D" id="3.40.720.10">
    <property type="entry name" value="Alkaline Phosphatase, subunit A"/>
    <property type="match status" value="1"/>
</dbReference>
<dbReference type="EMBL" id="BDIP01000750">
    <property type="protein sequence ID" value="GIQ82597.1"/>
    <property type="molecule type" value="Genomic_DNA"/>
</dbReference>
<dbReference type="OrthoDB" id="5818554at2759"/>
<keyword evidence="3" id="KW-1185">Reference proteome</keyword>
<evidence type="ECO:0000256" key="1">
    <source>
        <dbReference type="SAM" id="SignalP"/>
    </source>
</evidence>
<keyword evidence="1" id="KW-0732">Signal</keyword>
<evidence type="ECO:0008006" key="4">
    <source>
        <dbReference type="Google" id="ProtNLM"/>
    </source>
</evidence>
<reference evidence="2 3" key="1">
    <citation type="journal article" date="2018" name="PLoS ONE">
        <title>The draft genome of Kipferlia bialata reveals reductive genome evolution in fornicate parasites.</title>
        <authorList>
            <person name="Tanifuji G."/>
            <person name="Takabayashi S."/>
            <person name="Kume K."/>
            <person name="Takagi M."/>
            <person name="Nakayama T."/>
            <person name="Kamikawa R."/>
            <person name="Inagaki Y."/>
            <person name="Hashimoto T."/>
        </authorList>
    </citation>
    <scope>NUCLEOTIDE SEQUENCE [LARGE SCALE GENOMIC DNA]</scope>
    <source>
        <strain evidence="2">NY0173</strain>
    </source>
</reference>
<feature type="signal peptide" evidence="1">
    <location>
        <begin position="1"/>
        <end position="38"/>
    </location>
</feature>
<proteinExistence type="predicted"/>
<dbReference type="AlphaFoldDB" id="A0A9K3CU85"/>
<gene>
    <name evidence="2" type="ORF">KIPB_003761</name>
</gene>
<feature type="chain" id="PRO_5039924703" description="Alkaline phosphatase" evidence="1">
    <location>
        <begin position="39"/>
        <end position="87"/>
    </location>
</feature>
<sequence>MLLHSGPSAPSTLISMALRGRHLLVALCLLACFMLVQCDAGAEQQHNLVLFIGDGMGMNHIQLARLIEYGDTGEVLSFEALDHWTTC</sequence>
<organism evidence="2 3">
    <name type="scientific">Kipferlia bialata</name>
    <dbReference type="NCBI Taxonomy" id="797122"/>
    <lineage>
        <taxon>Eukaryota</taxon>
        <taxon>Metamonada</taxon>
        <taxon>Carpediemonas-like organisms</taxon>
        <taxon>Kipferlia</taxon>
    </lineage>
</organism>